<accession>A0A1S1N6T8</accession>
<reference evidence="2 3" key="1">
    <citation type="submission" date="2016-10" db="EMBL/GenBank/DDBJ databases">
        <title>Pseudoalteromonas amylolytica sp. nov., isolated from the surface seawater.</title>
        <authorList>
            <person name="Wu Y.-H."/>
            <person name="Cheng H."/>
            <person name="Jin X.-B."/>
            <person name="Wang C.-S."/>
            <person name="Xu X.-W."/>
        </authorList>
    </citation>
    <scope>NUCLEOTIDE SEQUENCE [LARGE SCALE GENOMIC DNA]</scope>
    <source>
        <strain evidence="2 3">JCM 12483</strain>
    </source>
</reference>
<feature type="signal peptide" evidence="1">
    <location>
        <begin position="1"/>
        <end position="17"/>
    </location>
</feature>
<dbReference type="OrthoDB" id="6401520at2"/>
<name>A0A1S1N6T8_9GAMM</name>
<evidence type="ECO:0000313" key="2">
    <source>
        <dbReference type="EMBL" id="OHU94372.1"/>
    </source>
</evidence>
<protein>
    <submittedName>
        <fullName evidence="2">Uncharacterized protein</fullName>
    </submittedName>
</protein>
<gene>
    <name evidence="2" type="ORF">BIW53_14935</name>
</gene>
<evidence type="ECO:0000313" key="3">
    <source>
        <dbReference type="Proteomes" id="UP000180253"/>
    </source>
</evidence>
<evidence type="ECO:0000256" key="1">
    <source>
        <dbReference type="SAM" id="SignalP"/>
    </source>
</evidence>
<dbReference type="STRING" id="327939.BIW53_14935"/>
<dbReference type="Proteomes" id="UP000180253">
    <property type="component" value="Unassembled WGS sequence"/>
</dbReference>
<sequence length="132" mass="14635">MRNFLVLLLLFSSVSFSSEGEFERWTVKGEKCVFKLQVPPSVNWDTESELPISFKDVSAVFKNWANANLSNGEKAHATSYNLASVAPEGASHNYWVFKVGYVVFNSGLPVQDFNRKVVIDLSGKVISPVCGL</sequence>
<dbReference type="EMBL" id="MNAN01000034">
    <property type="protein sequence ID" value="OHU94372.1"/>
    <property type="molecule type" value="Genomic_DNA"/>
</dbReference>
<dbReference type="AlphaFoldDB" id="A0A1S1N6T8"/>
<organism evidence="2 3">
    <name type="scientific">Pseudoalteromonas byunsanensis</name>
    <dbReference type="NCBI Taxonomy" id="327939"/>
    <lineage>
        <taxon>Bacteria</taxon>
        <taxon>Pseudomonadati</taxon>
        <taxon>Pseudomonadota</taxon>
        <taxon>Gammaproteobacteria</taxon>
        <taxon>Alteromonadales</taxon>
        <taxon>Pseudoalteromonadaceae</taxon>
        <taxon>Pseudoalteromonas</taxon>
    </lineage>
</organism>
<dbReference type="RefSeq" id="WP_070992810.1">
    <property type="nucleotide sequence ID" value="NZ_CBCSHD010000009.1"/>
</dbReference>
<keyword evidence="1" id="KW-0732">Signal</keyword>
<proteinExistence type="predicted"/>
<feature type="chain" id="PRO_5010269401" evidence="1">
    <location>
        <begin position="18"/>
        <end position="132"/>
    </location>
</feature>
<keyword evidence="3" id="KW-1185">Reference proteome</keyword>
<comment type="caution">
    <text evidence="2">The sequence shown here is derived from an EMBL/GenBank/DDBJ whole genome shotgun (WGS) entry which is preliminary data.</text>
</comment>